<dbReference type="InterPro" id="IPR045864">
    <property type="entry name" value="aa-tRNA-synth_II/BPL/LPL"/>
</dbReference>
<dbReference type="Gene3D" id="3.30.930.10">
    <property type="entry name" value="Bira Bifunctional Protein, Domain 2"/>
    <property type="match status" value="1"/>
</dbReference>
<dbReference type="AlphaFoldDB" id="A0A8J3L423"/>
<dbReference type="SUPFAM" id="SSF55681">
    <property type="entry name" value="Class II aaRS and biotin synthetases"/>
    <property type="match status" value="1"/>
</dbReference>
<gene>
    <name evidence="1" type="ORF">Cme02nite_03970</name>
</gene>
<evidence type="ECO:0000313" key="1">
    <source>
        <dbReference type="EMBL" id="GIG12065.1"/>
    </source>
</evidence>
<proteinExistence type="predicted"/>
<keyword evidence="2" id="KW-1185">Reference proteome</keyword>
<evidence type="ECO:0000313" key="2">
    <source>
        <dbReference type="Proteomes" id="UP000660339"/>
    </source>
</evidence>
<dbReference type="EMBL" id="BONJ01000001">
    <property type="protein sequence ID" value="GIG12065.1"/>
    <property type="molecule type" value="Genomic_DNA"/>
</dbReference>
<dbReference type="Proteomes" id="UP000660339">
    <property type="component" value="Unassembled WGS sequence"/>
</dbReference>
<name>A0A8J3L423_9ACTN</name>
<dbReference type="RefSeq" id="WP_166380376.1">
    <property type="nucleotide sequence ID" value="NZ_BAAATT010000011.1"/>
</dbReference>
<evidence type="ECO:0008006" key="3">
    <source>
        <dbReference type="Google" id="ProtNLM"/>
    </source>
</evidence>
<reference evidence="1" key="1">
    <citation type="submission" date="2021-01" db="EMBL/GenBank/DDBJ databases">
        <title>Whole genome shotgun sequence of Catellatospora methionotrophica NBRC 14553.</title>
        <authorList>
            <person name="Komaki H."/>
            <person name="Tamura T."/>
        </authorList>
    </citation>
    <scope>NUCLEOTIDE SEQUENCE</scope>
    <source>
        <strain evidence="1">NBRC 14553</strain>
    </source>
</reference>
<comment type="caution">
    <text evidence="1">The sequence shown here is derived from an EMBL/GenBank/DDBJ whole genome shotgun (WGS) entry which is preliminary data.</text>
</comment>
<accession>A0A8J3L423</accession>
<organism evidence="1 2">
    <name type="scientific">Catellatospora methionotrophica</name>
    <dbReference type="NCBI Taxonomy" id="121620"/>
    <lineage>
        <taxon>Bacteria</taxon>
        <taxon>Bacillati</taxon>
        <taxon>Actinomycetota</taxon>
        <taxon>Actinomycetes</taxon>
        <taxon>Micromonosporales</taxon>
        <taxon>Micromonosporaceae</taxon>
        <taxon>Catellatospora</taxon>
    </lineage>
</organism>
<protein>
    <recommendedName>
        <fullName evidence="3">Aminoacyl-transfer RNA synthetases class-II family profile domain-containing protein</fullName>
    </recommendedName>
</protein>
<sequence length="293" mass="31639">MTGLAELTGLGLRWETSGQAGLTGPLLALADGCDRAFRTIASRWHAQEEAYPMTLPAASLGGHLRSFPHQVTFAAALDPADANLAGFADGPVVDASGTVALTGTAPVTEVLTPAACHHVYRAHRGERLAQATYVTTRSTCFRRERQYEPLRRQWTFAMREIVCLGTAEETASFLDEACTMTDRFAGLVDVPVDWVAATDTFFRPDRHPGHLLQRIQAVKHEAVYGGSLALGSANLHHDHFGSAYDITRGGGRASTACLAFGLERWLYALVDRHGLDPAGWPDLDAAAMRAVAR</sequence>